<evidence type="ECO:0000256" key="2">
    <source>
        <dbReference type="SAM" id="Phobius"/>
    </source>
</evidence>
<feature type="transmembrane region" description="Helical" evidence="2">
    <location>
        <begin position="855"/>
        <end position="874"/>
    </location>
</feature>
<dbReference type="EMBL" id="RRYP01001530">
    <property type="protein sequence ID" value="TNV85819.1"/>
    <property type="molecule type" value="Genomic_DNA"/>
</dbReference>
<keyword evidence="4" id="KW-1185">Reference proteome</keyword>
<accession>A0A8J8T829</accession>
<evidence type="ECO:0000313" key="4">
    <source>
        <dbReference type="Proteomes" id="UP000785679"/>
    </source>
</evidence>
<organism evidence="3 4">
    <name type="scientific">Halteria grandinella</name>
    <dbReference type="NCBI Taxonomy" id="5974"/>
    <lineage>
        <taxon>Eukaryota</taxon>
        <taxon>Sar</taxon>
        <taxon>Alveolata</taxon>
        <taxon>Ciliophora</taxon>
        <taxon>Intramacronucleata</taxon>
        <taxon>Spirotrichea</taxon>
        <taxon>Stichotrichia</taxon>
        <taxon>Sporadotrichida</taxon>
        <taxon>Halteriidae</taxon>
        <taxon>Halteria</taxon>
    </lineage>
</organism>
<evidence type="ECO:0000313" key="3">
    <source>
        <dbReference type="EMBL" id="TNV85819.1"/>
    </source>
</evidence>
<feature type="compositionally biased region" description="Polar residues" evidence="1">
    <location>
        <begin position="69"/>
        <end position="83"/>
    </location>
</feature>
<gene>
    <name evidence="3" type="ORF">FGO68_gene5047</name>
</gene>
<feature type="transmembrane region" description="Helical" evidence="2">
    <location>
        <begin position="439"/>
        <end position="459"/>
    </location>
</feature>
<comment type="caution">
    <text evidence="3">The sequence shown here is derived from an EMBL/GenBank/DDBJ whole genome shotgun (WGS) entry which is preliminary data.</text>
</comment>
<keyword evidence="2" id="KW-0472">Membrane</keyword>
<dbReference type="Proteomes" id="UP000785679">
    <property type="component" value="Unassembled WGS sequence"/>
</dbReference>
<feature type="transmembrane region" description="Helical" evidence="2">
    <location>
        <begin position="693"/>
        <end position="713"/>
    </location>
</feature>
<protein>
    <submittedName>
        <fullName evidence="3">Uncharacterized protein</fullName>
    </submittedName>
</protein>
<keyword evidence="2" id="KW-0812">Transmembrane</keyword>
<feature type="transmembrane region" description="Helical" evidence="2">
    <location>
        <begin position="264"/>
        <end position="283"/>
    </location>
</feature>
<sequence>MTRQDNQLQANLKQVKEAQELIVERHPLRYANIPLEEILPFVGKLKKIGRKVINKCKGGISDSFHKGAQSRSNTPMKIGGSSQFKHKRFEDEEDKQQVDLEALEKQTESNAIRIELNRLDIKVDQLEMPGAGGGTTKQYYAFTKNQSLLEANSPTRQRLDKIYTNPQSEYAAKNKQVGNRPSDNNQKNLINFNSLHIARTPDDHLKPNEEFGINSHFKASNSNVSSPRISYRAQAIKKAEKGRFLSLGYGLVAYFDTLTFFIKLFGLYSILSIISLIIIGFLFDSPKNNLTITARHSLGIMGQSEPLCVQTDLGVKNVNIKCNSGFIEKIHSIGIISKEEIDLKNEQDIMMRQKNFFSPREKGQRCISQQNDKCNGIVNEKRLTPLLESECIGQRNCKLSNLTAYLHKDMPQQCLSEESMFFIQVSCQEATYQQFKKKFSGLIISTIVCFQGLFFFISISKLKKKSSEEFEQWDKDTVTTSDYTVACTIDRGIFEEFSKREKRERQFAGQNENTSEPKLEGKQTLFMRMHSHFFNNDVKESRIYRFKEYFTNEIEQILNQQPQRTQQAIKRVKIVDTVFAFSNSDLLNMLKMRGKYIKYNMNRELAKLDIDLGKYVQRNGDVISRPTKAFITFEDEEGYQRACHLDKKSTIFTSTTEVNLNGNPIYFKAAPEASNVIWENQYTPTLLKLYKRIVALLIVLFILVTQVVFIFALNKKIFSLQEKYPSIDCEDVLDSYGDEIQKYALQQWNDLVHKEENTDKQDALQCICEGTYEKHGFAQTFFKKFRGQSSQNHPIEGYICRDLMVNYSNLYLSSVLISFLVVTFNFILRTTIIALIKWIGKKTFSGQYKTTAQMLFLTQFINSAVILVLVHANFENSSFPIVNKIFNGEFPDFTQQWYNRVGSIITQTLVIIGLATPIDCLYVLAWTRYKQFRDTGHWSMRQNEVESNSKTVAQLVSNYSAPEMLIDYRYAAMMLNIFIAMMFGSGIPILIPIALFNLALMYVLDRLMTVYVYSQPPLFGIQITHATLETLKWAAILHLSIGYWMLSNMQIFGSVINPKSYANEVLRTGHSLNKIDPLRIDHSTLLLISVSMVFLYLIAESIFSFINNILLSHGNMTKELMSVEGLANFYDSLYKADIDLWIKEETSLRNKKGFKKMKDYSLGRMILANISHLANKKRHEEQLKHKGLQTVGTYDILSQPRYKRKFQYIPNAQRKGKDLFSSANNQYVSCDKLRSFVDYPYLKND</sequence>
<feature type="transmembrane region" description="Helical" evidence="2">
    <location>
        <begin position="811"/>
        <end position="835"/>
    </location>
</feature>
<keyword evidence="2" id="KW-1133">Transmembrane helix</keyword>
<dbReference type="GO" id="GO:0005886">
    <property type="term" value="C:plasma membrane"/>
    <property type="evidence" value="ECO:0007669"/>
    <property type="project" value="TreeGrafter"/>
</dbReference>
<reference evidence="3" key="1">
    <citation type="submission" date="2019-06" db="EMBL/GenBank/DDBJ databases">
        <authorList>
            <person name="Zheng W."/>
        </authorList>
    </citation>
    <scope>NUCLEOTIDE SEQUENCE</scope>
    <source>
        <strain evidence="3">QDHG01</strain>
    </source>
</reference>
<name>A0A8J8T829_HALGN</name>
<dbReference type="AlphaFoldDB" id="A0A8J8T829"/>
<feature type="transmembrane region" description="Helical" evidence="2">
    <location>
        <begin position="1085"/>
        <end position="1111"/>
    </location>
</feature>
<dbReference type="PANTHER" id="PTHR13018">
    <property type="entry name" value="PROBABLE MEMBRANE PROTEIN DUF221-RELATED"/>
    <property type="match status" value="1"/>
</dbReference>
<dbReference type="PANTHER" id="PTHR13018:SF135">
    <property type="entry name" value="CSC1_OSCA1-LIKE 7TM REGION DOMAIN-CONTAINING PROTEIN"/>
    <property type="match status" value="1"/>
</dbReference>
<feature type="region of interest" description="Disordered" evidence="1">
    <location>
        <begin position="63"/>
        <end position="95"/>
    </location>
</feature>
<feature type="transmembrane region" description="Helical" evidence="2">
    <location>
        <begin position="904"/>
        <end position="925"/>
    </location>
</feature>
<feature type="transmembrane region" description="Helical" evidence="2">
    <location>
        <begin position="974"/>
        <end position="1004"/>
    </location>
</feature>
<dbReference type="GO" id="GO:0005227">
    <property type="term" value="F:calcium-activated cation channel activity"/>
    <property type="evidence" value="ECO:0007669"/>
    <property type="project" value="InterPro"/>
</dbReference>
<evidence type="ECO:0000256" key="1">
    <source>
        <dbReference type="SAM" id="MobiDB-lite"/>
    </source>
</evidence>
<dbReference type="OrthoDB" id="291748at2759"/>
<dbReference type="InterPro" id="IPR045122">
    <property type="entry name" value="Csc1-like"/>
</dbReference>
<proteinExistence type="predicted"/>